<evidence type="ECO:0000313" key="3">
    <source>
        <dbReference type="EMBL" id="CAA9215161.1"/>
    </source>
</evidence>
<dbReference type="AlphaFoldDB" id="A0A6J4H502"/>
<keyword evidence="2" id="KW-0732">Signal</keyword>
<evidence type="ECO:0000256" key="1">
    <source>
        <dbReference type="SAM" id="MobiDB-lite"/>
    </source>
</evidence>
<evidence type="ECO:0000256" key="2">
    <source>
        <dbReference type="SAM" id="SignalP"/>
    </source>
</evidence>
<proteinExistence type="predicted"/>
<feature type="chain" id="PRO_5026952389" evidence="2">
    <location>
        <begin position="25"/>
        <end position="354"/>
    </location>
</feature>
<reference evidence="3" key="1">
    <citation type="submission" date="2020-02" db="EMBL/GenBank/DDBJ databases">
        <authorList>
            <person name="Meier V. D."/>
        </authorList>
    </citation>
    <scope>NUCLEOTIDE SEQUENCE</scope>
    <source>
        <strain evidence="3">AVDCRST_MAG63</strain>
    </source>
</reference>
<accession>A0A6J4H502</accession>
<organism evidence="3">
    <name type="scientific">uncultured Armatimonadetes bacterium</name>
    <dbReference type="NCBI Taxonomy" id="157466"/>
    <lineage>
        <taxon>Bacteria</taxon>
        <taxon>Bacillati</taxon>
        <taxon>Armatimonadota</taxon>
        <taxon>environmental samples</taxon>
    </lineage>
</organism>
<feature type="region of interest" description="Disordered" evidence="1">
    <location>
        <begin position="66"/>
        <end position="88"/>
    </location>
</feature>
<feature type="compositionally biased region" description="Basic and acidic residues" evidence="1">
    <location>
        <begin position="68"/>
        <end position="88"/>
    </location>
</feature>
<dbReference type="EMBL" id="CADCTO010000023">
    <property type="protein sequence ID" value="CAA9215161.1"/>
    <property type="molecule type" value="Genomic_DNA"/>
</dbReference>
<sequence length="354" mass="38515">MKRVVFIAAAAAALLLGGWPPAPARAHAETPRTILYTERAGAAASLEAKVVRAAAEVAALEARAARSAAERDKKTAERDRKASEEAKVRLRERRTELSALRARAAEVGKMNRLSARLYSPRWAGGDVRVSLDFGGGATVRDALKAALDQAKQEYVLDDDLPGDRNVTLKVQNARLETVLDLLTQTAGVGWRREVRDGKTVIRVGKSIPAGQSGLAEVPVLGNLPIVGDLFRNRDNPAKLPDVSVSLPYTSYVLSRTEQRSTFTCPHCKGQTTVVRRNQQPKCPTCTRMFEPGWKFCPADGTKRPPTPGAWRFCPMCGKTVRMEQGLVPAPQENIVTFGDTRTKFSISTPAPHAP</sequence>
<gene>
    <name evidence="3" type="ORF">AVDCRST_MAG63-369</name>
</gene>
<feature type="signal peptide" evidence="2">
    <location>
        <begin position="1"/>
        <end position="24"/>
    </location>
</feature>
<name>A0A6J4H502_9BACT</name>
<protein>
    <submittedName>
        <fullName evidence="3">Uncharacterized protein</fullName>
    </submittedName>
</protein>